<evidence type="ECO:0000313" key="3">
    <source>
        <dbReference type="EMBL" id="OLR90611.1"/>
    </source>
</evidence>
<dbReference type="EMBL" id="MKQR01000026">
    <property type="protein sequence ID" value="OLR90611.1"/>
    <property type="molecule type" value="Genomic_DNA"/>
</dbReference>
<comment type="caution">
    <text evidence="3">The sequence shown here is derived from an EMBL/GenBank/DDBJ whole genome shotgun (WGS) entry which is preliminary data.</text>
</comment>
<accession>A0A1Q9LEZ4</accession>
<keyword evidence="1" id="KW-0812">Transmembrane</keyword>
<feature type="transmembrane region" description="Helical" evidence="1">
    <location>
        <begin position="120"/>
        <end position="141"/>
    </location>
</feature>
<reference evidence="3 4" key="1">
    <citation type="submission" date="2016-10" db="EMBL/GenBank/DDBJ databases">
        <title>The Draft Genome Sequence of Actinokineospora bangkokensis 44EHWT reveals the biosynthetic pathway of antifungal compounds Thailandins with unusual extender unit butylmalonyl-CoA.</title>
        <authorList>
            <person name="Greule A."/>
            <person name="Intra B."/>
            <person name="Flemming S."/>
            <person name="Rommel M.G."/>
            <person name="Panbangred W."/>
            <person name="Bechthold A."/>
        </authorList>
    </citation>
    <scope>NUCLEOTIDE SEQUENCE [LARGE SCALE GENOMIC DNA]</scope>
    <source>
        <strain evidence="3 4">44EHW</strain>
    </source>
</reference>
<dbReference type="RefSeq" id="WP_075977283.1">
    <property type="nucleotide sequence ID" value="NZ_MKQR01000026.1"/>
</dbReference>
<keyword evidence="1" id="KW-0472">Membrane</keyword>
<sequence>MDNRPADPAFRRFRREGPRRYRAFAAVGLLFAVTLGATIWGWTDQNGFDARKQRATATITATHPGRNSSTADVRFEAGGRTWTANLSRTRGAVGSAIEVYYDPEDPTTATPLDASLHGRLLVFTTTGAGFTGLLLLVFAVLSVHNRRVERGEWLRGTATALGPHGLRVDLRDGTRLDGLRLRFPLPAGFTRGEVAVQRAWGKRWLYVLDAHPDRILMAVEAGRPPR</sequence>
<proteinExistence type="predicted"/>
<feature type="domain" description="DUF3592" evidence="2">
    <location>
        <begin position="56"/>
        <end position="109"/>
    </location>
</feature>
<organism evidence="3 4">
    <name type="scientific">Actinokineospora bangkokensis</name>
    <dbReference type="NCBI Taxonomy" id="1193682"/>
    <lineage>
        <taxon>Bacteria</taxon>
        <taxon>Bacillati</taxon>
        <taxon>Actinomycetota</taxon>
        <taxon>Actinomycetes</taxon>
        <taxon>Pseudonocardiales</taxon>
        <taxon>Pseudonocardiaceae</taxon>
        <taxon>Actinokineospora</taxon>
    </lineage>
</organism>
<evidence type="ECO:0000259" key="2">
    <source>
        <dbReference type="Pfam" id="PF12158"/>
    </source>
</evidence>
<keyword evidence="4" id="KW-1185">Reference proteome</keyword>
<feature type="transmembrane region" description="Helical" evidence="1">
    <location>
        <begin position="21"/>
        <end position="42"/>
    </location>
</feature>
<gene>
    <name evidence="3" type="ORF">BJP25_28785</name>
</gene>
<keyword evidence="1" id="KW-1133">Transmembrane helix</keyword>
<dbReference type="STRING" id="1193682.BJP25_28785"/>
<name>A0A1Q9LEZ4_9PSEU</name>
<dbReference type="AlphaFoldDB" id="A0A1Q9LEZ4"/>
<dbReference type="OrthoDB" id="3907047at2"/>
<protein>
    <recommendedName>
        <fullName evidence="2">DUF3592 domain-containing protein</fullName>
    </recommendedName>
</protein>
<evidence type="ECO:0000313" key="4">
    <source>
        <dbReference type="Proteomes" id="UP000186040"/>
    </source>
</evidence>
<dbReference type="Proteomes" id="UP000186040">
    <property type="component" value="Unassembled WGS sequence"/>
</dbReference>
<dbReference type="Pfam" id="PF12158">
    <property type="entry name" value="DUF3592"/>
    <property type="match status" value="1"/>
</dbReference>
<evidence type="ECO:0000256" key="1">
    <source>
        <dbReference type="SAM" id="Phobius"/>
    </source>
</evidence>
<dbReference type="InterPro" id="IPR021994">
    <property type="entry name" value="DUF3592"/>
</dbReference>